<name>A0A553NQY6_TIGCA</name>
<dbReference type="GO" id="GO:0050808">
    <property type="term" value="P:synapse organization"/>
    <property type="evidence" value="ECO:0007669"/>
    <property type="project" value="TreeGrafter"/>
</dbReference>
<dbReference type="SMART" id="SM00409">
    <property type="entry name" value="IG"/>
    <property type="match status" value="2"/>
</dbReference>
<proteinExistence type="predicted"/>
<gene>
    <name evidence="2" type="ORF">TCAL_03729</name>
</gene>
<evidence type="ECO:0000259" key="1">
    <source>
        <dbReference type="PROSITE" id="PS50835"/>
    </source>
</evidence>
<dbReference type="OMA" id="WILRIRH"/>
<reference evidence="2 3" key="1">
    <citation type="journal article" date="2018" name="Nat. Ecol. Evol.">
        <title>Genomic signatures of mitonuclear coevolution across populations of Tigriopus californicus.</title>
        <authorList>
            <person name="Barreto F.S."/>
            <person name="Watson E.T."/>
            <person name="Lima T.G."/>
            <person name="Willett C.S."/>
            <person name="Edmands S."/>
            <person name="Li W."/>
            <person name="Burton R.S."/>
        </authorList>
    </citation>
    <scope>NUCLEOTIDE SEQUENCE [LARGE SCALE GENOMIC DNA]</scope>
    <source>
        <strain evidence="2 3">San Diego</strain>
    </source>
</reference>
<dbReference type="GO" id="GO:0032589">
    <property type="term" value="C:neuron projection membrane"/>
    <property type="evidence" value="ECO:0007669"/>
    <property type="project" value="TreeGrafter"/>
</dbReference>
<sequence>VSWIRHSDSAILSVDTLLFTKSHRMKVFHPSGADEWILSVNPVEISDAGMYECQVASTPHTSHFMAVNVIEPRTSILGTQELFIEAGSTINLTCVIHTGGQSMRSSHIYWNYNGQIITHNRHRGGTIVIDKRDQEILTSLIISHAGPSDSGKYTCDPASSYAQSVTVHVTKGDRIFSNFVLGQ</sequence>
<dbReference type="EMBL" id="VCGU01000011">
    <property type="protein sequence ID" value="TRY67862.1"/>
    <property type="molecule type" value="Genomic_DNA"/>
</dbReference>
<feature type="domain" description="Ig-like" evidence="1">
    <location>
        <begin position="1"/>
        <end position="68"/>
    </location>
</feature>
<dbReference type="PANTHER" id="PTHR23279">
    <property type="entry name" value="DEFECTIVE PROBOSCIS EXTENSION RESPONSE DPR -RELATED"/>
    <property type="match status" value="1"/>
</dbReference>
<dbReference type="Proteomes" id="UP000318571">
    <property type="component" value="Chromosome 4"/>
</dbReference>
<dbReference type="InterPro" id="IPR003599">
    <property type="entry name" value="Ig_sub"/>
</dbReference>
<dbReference type="SUPFAM" id="SSF48726">
    <property type="entry name" value="Immunoglobulin"/>
    <property type="match status" value="2"/>
</dbReference>
<dbReference type="InterPro" id="IPR037448">
    <property type="entry name" value="Zig-8"/>
</dbReference>
<dbReference type="STRING" id="6832.A0A553NQY6"/>
<evidence type="ECO:0000313" key="3">
    <source>
        <dbReference type="Proteomes" id="UP000318571"/>
    </source>
</evidence>
<dbReference type="InterPro" id="IPR013783">
    <property type="entry name" value="Ig-like_fold"/>
</dbReference>
<keyword evidence="3" id="KW-1185">Reference proteome</keyword>
<dbReference type="InterPro" id="IPR007110">
    <property type="entry name" value="Ig-like_dom"/>
</dbReference>
<dbReference type="Pfam" id="PF13927">
    <property type="entry name" value="Ig_3"/>
    <property type="match status" value="1"/>
</dbReference>
<protein>
    <recommendedName>
        <fullName evidence="1">Ig-like domain-containing protein</fullName>
    </recommendedName>
</protein>
<evidence type="ECO:0000313" key="2">
    <source>
        <dbReference type="EMBL" id="TRY67862.1"/>
    </source>
</evidence>
<dbReference type="Gene3D" id="2.60.40.10">
    <property type="entry name" value="Immunoglobulins"/>
    <property type="match status" value="2"/>
</dbReference>
<feature type="non-terminal residue" evidence="2">
    <location>
        <position position="1"/>
    </location>
</feature>
<dbReference type="AlphaFoldDB" id="A0A553NQY6"/>
<comment type="caution">
    <text evidence="2">The sequence shown here is derived from an EMBL/GenBank/DDBJ whole genome shotgun (WGS) entry which is preliminary data.</text>
</comment>
<organism evidence="2 3">
    <name type="scientific">Tigriopus californicus</name>
    <name type="common">Marine copepod</name>
    <dbReference type="NCBI Taxonomy" id="6832"/>
    <lineage>
        <taxon>Eukaryota</taxon>
        <taxon>Metazoa</taxon>
        <taxon>Ecdysozoa</taxon>
        <taxon>Arthropoda</taxon>
        <taxon>Crustacea</taxon>
        <taxon>Multicrustacea</taxon>
        <taxon>Hexanauplia</taxon>
        <taxon>Copepoda</taxon>
        <taxon>Harpacticoida</taxon>
        <taxon>Harpacticidae</taxon>
        <taxon>Tigriopus</taxon>
    </lineage>
</organism>
<dbReference type="InterPro" id="IPR036179">
    <property type="entry name" value="Ig-like_dom_sf"/>
</dbReference>
<dbReference type="PROSITE" id="PS50835">
    <property type="entry name" value="IG_LIKE"/>
    <property type="match status" value="2"/>
</dbReference>
<accession>A0A553NQY6</accession>
<dbReference type="PANTHER" id="PTHR23279:SF46">
    <property type="entry name" value="DEFECTIVE PROBOSCIS EXTENSION RESPONSE 10, ISOFORM A-RELATED"/>
    <property type="match status" value="1"/>
</dbReference>
<feature type="domain" description="Ig-like" evidence="1">
    <location>
        <begin position="72"/>
        <end position="166"/>
    </location>
</feature>